<feature type="binding site" evidence="6">
    <location>
        <position position="59"/>
    </location>
    <ligand>
        <name>substrate</name>
    </ligand>
</feature>
<keyword evidence="3" id="KW-0378">Hydrolase</keyword>
<keyword evidence="13" id="KW-1185">Reference proteome</keyword>
<dbReference type="GO" id="GO:0006528">
    <property type="term" value="P:asparagine metabolic process"/>
    <property type="evidence" value="ECO:0007669"/>
    <property type="project" value="InterPro"/>
</dbReference>
<evidence type="ECO:0000256" key="1">
    <source>
        <dbReference type="ARBA" id="ARBA00010518"/>
    </source>
</evidence>
<dbReference type="RefSeq" id="WP_132082639.1">
    <property type="nucleotide sequence ID" value="NZ_DAMAKO010000014.1"/>
</dbReference>
<comment type="similarity">
    <text evidence="1 9">Belongs to the asparaginase 1 family.</text>
</comment>
<dbReference type="Gene3D" id="3.40.50.1170">
    <property type="entry name" value="L-asparaginase, N-terminal domain"/>
    <property type="match status" value="1"/>
</dbReference>
<dbReference type="InterPro" id="IPR037152">
    <property type="entry name" value="L-asparaginase_N_sf"/>
</dbReference>
<dbReference type="InterPro" id="IPR027475">
    <property type="entry name" value="Asparaginase/glutaminase_AS2"/>
</dbReference>
<name>A0A4R1Q2G8_9FIRM</name>
<evidence type="ECO:0000256" key="5">
    <source>
        <dbReference type="PIRSR" id="PIRSR001220-1"/>
    </source>
</evidence>
<dbReference type="PIRSF" id="PIRSF500176">
    <property type="entry name" value="L_ASNase"/>
    <property type="match status" value="1"/>
</dbReference>
<dbReference type="Pfam" id="PF00710">
    <property type="entry name" value="Asparaginase"/>
    <property type="match status" value="1"/>
</dbReference>
<dbReference type="InterPro" id="IPR036152">
    <property type="entry name" value="Asp/glu_Ase-like_sf"/>
</dbReference>
<dbReference type="OrthoDB" id="9788068at2"/>
<dbReference type="NCBIfam" id="TIGR00520">
    <property type="entry name" value="asnASE_II"/>
    <property type="match status" value="1"/>
</dbReference>
<dbReference type="Gene3D" id="3.40.50.40">
    <property type="match status" value="1"/>
</dbReference>
<dbReference type="InterPro" id="IPR027473">
    <property type="entry name" value="L-asparaginase_C"/>
</dbReference>
<evidence type="ECO:0000313" key="13">
    <source>
        <dbReference type="Proteomes" id="UP000295063"/>
    </source>
</evidence>
<dbReference type="InterPro" id="IPR040919">
    <property type="entry name" value="Asparaginase_C"/>
</dbReference>
<feature type="active site" evidence="7">
    <location>
        <position position="12"/>
    </location>
</feature>
<dbReference type="EC" id="3.5.1.1" evidence="2"/>
<evidence type="ECO:0000256" key="8">
    <source>
        <dbReference type="PROSITE-ProRule" id="PRU10100"/>
    </source>
</evidence>
<dbReference type="SUPFAM" id="SSF53774">
    <property type="entry name" value="Glutaminase/Asparaginase"/>
    <property type="match status" value="1"/>
</dbReference>
<dbReference type="PROSITE" id="PS00144">
    <property type="entry name" value="ASN_GLN_ASE_1"/>
    <property type="match status" value="1"/>
</dbReference>
<comment type="caution">
    <text evidence="12">The sequence shown here is derived from an EMBL/GenBank/DDBJ whole genome shotgun (WGS) entry which is preliminary data.</text>
</comment>
<dbReference type="InterPro" id="IPR027474">
    <property type="entry name" value="L-asparaginase_N"/>
</dbReference>
<dbReference type="PRINTS" id="PR00139">
    <property type="entry name" value="ASNGLNASE"/>
</dbReference>
<evidence type="ECO:0000256" key="3">
    <source>
        <dbReference type="ARBA" id="ARBA00022801"/>
    </source>
</evidence>
<gene>
    <name evidence="12" type="ORF">EV210_11371</name>
</gene>
<evidence type="ECO:0000256" key="2">
    <source>
        <dbReference type="ARBA" id="ARBA00012920"/>
    </source>
</evidence>
<dbReference type="PANTHER" id="PTHR11707">
    <property type="entry name" value="L-ASPARAGINASE"/>
    <property type="match status" value="1"/>
</dbReference>
<dbReference type="InterPro" id="IPR006034">
    <property type="entry name" value="Asparaginase/glutaminase-like"/>
</dbReference>
<dbReference type="Proteomes" id="UP000295063">
    <property type="component" value="Unassembled WGS sequence"/>
</dbReference>
<feature type="domain" description="Asparaginase/glutaminase C-terminal" evidence="11">
    <location>
        <begin position="216"/>
        <end position="326"/>
    </location>
</feature>
<dbReference type="PIRSF" id="PIRSF001220">
    <property type="entry name" value="L-ASNase_gatD"/>
    <property type="match status" value="1"/>
</dbReference>
<proteinExistence type="inferred from homology"/>
<dbReference type="AlphaFoldDB" id="A0A4R1Q2G8"/>
<feature type="active site" description="O-isoaspartyl threonine intermediate" evidence="5">
    <location>
        <position position="12"/>
    </location>
</feature>
<dbReference type="PANTHER" id="PTHR11707:SF28">
    <property type="entry name" value="60 KDA LYSOPHOSPHOLIPASE"/>
    <property type="match status" value="1"/>
</dbReference>
<evidence type="ECO:0000313" key="12">
    <source>
        <dbReference type="EMBL" id="TCL35230.1"/>
    </source>
</evidence>
<evidence type="ECO:0000259" key="11">
    <source>
        <dbReference type="Pfam" id="PF17763"/>
    </source>
</evidence>
<dbReference type="PROSITE" id="PS51732">
    <property type="entry name" value="ASN_GLN_ASE_3"/>
    <property type="match status" value="1"/>
</dbReference>
<dbReference type="InterPro" id="IPR004550">
    <property type="entry name" value="AsnASE_II"/>
</dbReference>
<feature type="domain" description="L-asparaginase N-terminal" evidence="10">
    <location>
        <begin position="3"/>
        <end position="196"/>
    </location>
</feature>
<sequence>MKNIVVLATGGTIAGVSHSSTDTTSYQSAILPIKELLAEIDSLHTIANVYSEQIAQIDSADMNHDLWLLLAKRVNALLREAAIDGIVITHGTDTLEETAYFLNLVVQSAKPVVLVGAMRPSTAISSDGPMNLYNAILLAASPAASGKGVLVALNDTINSSRDVMKTNTSLQDTFKAPELGYLGYIIDGQPHFYRMPTRRHTHLTNFAIEDILLFPQVDILYGHVNDVGTLAQAAVASGAKGIIYAGLGNGNMSQQLRTTLSDIQKAGVVVVRSSRVSNGVVTRNGAIDDDYYGFVVADTLSPQKARILLMLALTQTTDPAEIQQIFWSH</sequence>
<feature type="binding site" evidence="6">
    <location>
        <begin position="92"/>
        <end position="93"/>
    </location>
    <ligand>
        <name>substrate</name>
    </ligand>
</feature>
<evidence type="ECO:0000259" key="10">
    <source>
        <dbReference type="Pfam" id="PF00710"/>
    </source>
</evidence>
<protein>
    <recommendedName>
        <fullName evidence="2">asparaginase</fullName>
        <ecNumber evidence="2">3.5.1.1</ecNumber>
    </recommendedName>
</protein>
<evidence type="ECO:0000256" key="9">
    <source>
        <dbReference type="RuleBase" id="RU004456"/>
    </source>
</evidence>
<dbReference type="SMART" id="SM00870">
    <property type="entry name" value="Asparaginase"/>
    <property type="match status" value="1"/>
</dbReference>
<organism evidence="12 13">
    <name type="scientific">Anaerospora hongkongensis</name>
    <dbReference type="NCBI Taxonomy" id="244830"/>
    <lineage>
        <taxon>Bacteria</taxon>
        <taxon>Bacillati</taxon>
        <taxon>Bacillota</taxon>
        <taxon>Negativicutes</taxon>
        <taxon>Selenomonadales</taxon>
        <taxon>Sporomusaceae</taxon>
        <taxon>Anaerospora</taxon>
    </lineage>
</organism>
<feature type="active site" evidence="8">
    <location>
        <position position="92"/>
    </location>
</feature>
<dbReference type="InterPro" id="IPR020827">
    <property type="entry name" value="Asparaginase/glutaminase_AS1"/>
</dbReference>
<dbReference type="GO" id="GO:0004067">
    <property type="term" value="F:asparaginase activity"/>
    <property type="evidence" value="ECO:0007669"/>
    <property type="project" value="UniProtKB-UniRule"/>
</dbReference>
<dbReference type="PROSITE" id="PS00917">
    <property type="entry name" value="ASN_GLN_ASE_2"/>
    <property type="match status" value="1"/>
</dbReference>
<evidence type="ECO:0000256" key="7">
    <source>
        <dbReference type="PROSITE-ProRule" id="PRU10099"/>
    </source>
</evidence>
<dbReference type="CDD" id="cd08964">
    <property type="entry name" value="L-asparaginase_II"/>
    <property type="match status" value="1"/>
</dbReference>
<dbReference type="FunFam" id="3.40.50.1170:FF:000001">
    <property type="entry name" value="L-asparaginase 2"/>
    <property type="match status" value="1"/>
</dbReference>
<comment type="catalytic activity">
    <reaction evidence="4">
        <text>L-asparagine + H2O = L-aspartate + NH4(+)</text>
        <dbReference type="Rhea" id="RHEA:21016"/>
        <dbReference type="ChEBI" id="CHEBI:15377"/>
        <dbReference type="ChEBI" id="CHEBI:28938"/>
        <dbReference type="ChEBI" id="CHEBI:29991"/>
        <dbReference type="ChEBI" id="CHEBI:58048"/>
        <dbReference type="EC" id="3.5.1.1"/>
    </reaction>
</comment>
<evidence type="ECO:0000256" key="6">
    <source>
        <dbReference type="PIRSR" id="PIRSR001220-2"/>
    </source>
</evidence>
<dbReference type="Pfam" id="PF17763">
    <property type="entry name" value="Asparaginase_C"/>
    <property type="match status" value="1"/>
</dbReference>
<accession>A0A4R1Q2G8</accession>
<evidence type="ECO:0000256" key="4">
    <source>
        <dbReference type="ARBA" id="ARBA00049366"/>
    </source>
</evidence>
<reference evidence="12 13" key="1">
    <citation type="submission" date="2019-03" db="EMBL/GenBank/DDBJ databases">
        <title>Genomic Encyclopedia of Type Strains, Phase IV (KMG-IV): sequencing the most valuable type-strain genomes for metagenomic binning, comparative biology and taxonomic classification.</title>
        <authorList>
            <person name="Goeker M."/>
        </authorList>
    </citation>
    <scope>NUCLEOTIDE SEQUENCE [LARGE SCALE GENOMIC DNA]</scope>
    <source>
        <strain evidence="12 13">DSM 15969</strain>
    </source>
</reference>
<dbReference type="EMBL" id="SLUI01000013">
    <property type="protein sequence ID" value="TCL35230.1"/>
    <property type="molecule type" value="Genomic_DNA"/>
</dbReference>